<organism evidence="1 2">
    <name type="scientific">Allacma fusca</name>
    <dbReference type="NCBI Taxonomy" id="39272"/>
    <lineage>
        <taxon>Eukaryota</taxon>
        <taxon>Metazoa</taxon>
        <taxon>Ecdysozoa</taxon>
        <taxon>Arthropoda</taxon>
        <taxon>Hexapoda</taxon>
        <taxon>Collembola</taxon>
        <taxon>Symphypleona</taxon>
        <taxon>Sminthuridae</taxon>
        <taxon>Allacma</taxon>
    </lineage>
</organism>
<sequence length="40" mass="4478">MNIRSTKSHRVESNVFCIEGLDTVHDLKPPIKQAGDVWVG</sequence>
<dbReference type="EMBL" id="CAJVCH010555505">
    <property type="protein sequence ID" value="CAG7830356.1"/>
    <property type="molecule type" value="Genomic_DNA"/>
</dbReference>
<reference evidence="1" key="1">
    <citation type="submission" date="2021-06" db="EMBL/GenBank/DDBJ databases">
        <authorList>
            <person name="Hodson N. C."/>
            <person name="Mongue J. A."/>
            <person name="Jaron S. K."/>
        </authorList>
    </citation>
    <scope>NUCLEOTIDE SEQUENCE</scope>
</reference>
<feature type="non-terminal residue" evidence="1">
    <location>
        <position position="40"/>
    </location>
</feature>
<keyword evidence="2" id="KW-1185">Reference proteome</keyword>
<protein>
    <submittedName>
        <fullName evidence="1">Uncharacterized protein</fullName>
    </submittedName>
</protein>
<dbReference type="Proteomes" id="UP000708208">
    <property type="component" value="Unassembled WGS sequence"/>
</dbReference>
<evidence type="ECO:0000313" key="1">
    <source>
        <dbReference type="EMBL" id="CAG7830356.1"/>
    </source>
</evidence>
<accession>A0A8J2Q1Z4</accession>
<evidence type="ECO:0000313" key="2">
    <source>
        <dbReference type="Proteomes" id="UP000708208"/>
    </source>
</evidence>
<comment type="caution">
    <text evidence="1">The sequence shown here is derived from an EMBL/GenBank/DDBJ whole genome shotgun (WGS) entry which is preliminary data.</text>
</comment>
<gene>
    <name evidence="1" type="ORF">AFUS01_LOCUS40164</name>
</gene>
<proteinExistence type="predicted"/>
<name>A0A8J2Q1Z4_9HEXA</name>
<dbReference type="AlphaFoldDB" id="A0A8J2Q1Z4"/>